<comment type="caution">
    <text evidence="2">The sequence shown here is derived from an EMBL/GenBank/DDBJ whole genome shotgun (WGS) entry which is preliminary data.</text>
</comment>
<evidence type="ECO:0000313" key="2">
    <source>
        <dbReference type="EMBL" id="VEL34198.1"/>
    </source>
</evidence>
<keyword evidence="3" id="KW-1185">Reference proteome</keyword>
<evidence type="ECO:0000313" key="3">
    <source>
        <dbReference type="Proteomes" id="UP000784294"/>
    </source>
</evidence>
<proteinExistence type="predicted"/>
<feature type="region of interest" description="Disordered" evidence="1">
    <location>
        <begin position="1"/>
        <end position="28"/>
    </location>
</feature>
<protein>
    <submittedName>
        <fullName evidence="2">Uncharacterized protein</fullName>
    </submittedName>
</protein>
<accession>A0A3S5CT02</accession>
<dbReference type="Proteomes" id="UP000784294">
    <property type="component" value="Unassembled WGS sequence"/>
</dbReference>
<reference evidence="2" key="1">
    <citation type="submission" date="2018-11" db="EMBL/GenBank/DDBJ databases">
        <authorList>
            <consortium name="Pathogen Informatics"/>
        </authorList>
    </citation>
    <scope>NUCLEOTIDE SEQUENCE</scope>
</reference>
<dbReference type="EMBL" id="CAAALY010247183">
    <property type="protein sequence ID" value="VEL34198.1"/>
    <property type="molecule type" value="Genomic_DNA"/>
</dbReference>
<dbReference type="AlphaFoldDB" id="A0A3S5CT02"/>
<organism evidence="2 3">
    <name type="scientific">Protopolystoma xenopodis</name>
    <dbReference type="NCBI Taxonomy" id="117903"/>
    <lineage>
        <taxon>Eukaryota</taxon>
        <taxon>Metazoa</taxon>
        <taxon>Spiralia</taxon>
        <taxon>Lophotrochozoa</taxon>
        <taxon>Platyhelminthes</taxon>
        <taxon>Monogenea</taxon>
        <taxon>Polyopisthocotylea</taxon>
        <taxon>Polystomatidea</taxon>
        <taxon>Polystomatidae</taxon>
        <taxon>Protopolystoma</taxon>
    </lineage>
</organism>
<sequence length="122" mass="13477">MESAESVAITRPRRQPDSNRGGVSRKANRLPPLVRDLMVSARLEAGGCTLEMEAEATWSQFATSIFRSSSPATTADWTKRWRLIVYPPLPRQLEIKPALRATETVVETSDTGQPGSGWLLLP</sequence>
<evidence type="ECO:0000256" key="1">
    <source>
        <dbReference type="SAM" id="MobiDB-lite"/>
    </source>
</evidence>
<name>A0A3S5CT02_9PLAT</name>
<gene>
    <name evidence="2" type="ORF">PXEA_LOCUS27638</name>
</gene>